<feature type="compositionally biased region" description="Polar residues" evidence="1">
    <location>
        <begin position="52"/>
        <end position="61"/>
    </location>
</feature>
<evidence type="ECO:0000313" key="4">
    <source>
        <dbReference type="Proteomes" id="UP000002051"/>
    </source>
</evidence>
<dbReference type="EnsemblPlants" id="AES70756">
    <property type="protein sequence ID" value="AES70756"/>
    <property type="gene ID" value="MTR_3g061980"/>
</dbReference>
<keyword evidence="4" id="KW-1185">Reference proteome</keyword>
<dbReference type="Proteomes" id="UP000002051">
    <property type="component" value="Chromosome 3"/>
</dbReference>
<organism evidence="2 4">
    <name type="scientific">Medicago truncatula</name>
    <name type="common">Barrel medic</name>
    <name type="synonym">Medicago tribuloides</name>
    <dbReference type="NCBI Taxonomy" id="3880"/>
    <lineage>
        <taxon>Eukaryota</taxon>
        <taxon>Viridiplantae</taxon>
        <taxon>Streptophyta</taxon>
        <taxon>Embryophyta</taxon>
        <taxon>Tracheophyta</taxon>
        <taxon>Spermatophyta</taxon>
        <taxon>Magnoliopsida</taxon>
        <taxon>eudicotyledons</taxon>
        <taxon>Gunneridae</taxon>
        <taxon>Pentapetalae</taxon>
        <taxon>rosids</taxon>
        <taxon>fabids</taxon>
        <taxon>Fabales</taxon>
        <taxon>Fabaceae</taxon>
        <taxon>Papilionoideae</taxon>
        <taxon>50 kb inversion clade</taxon>
        <taxon>NPAAA clade</taxon>
        <taxon>Hologalegina</taxon>
        <taxon>IRL clade</taxon>
        <taxon>Trifolieae</taxon>
        <taxon>Medicago</taxon>
    </lineage>
</organism>
<sequence>MTGPPYSRNKSVRHPSPRSTGEDTMTSQTNLQLDTNNRSRKKEKAQLENHPHSSNQTQNQLKAPRASDDGYGPKNKGSLQQKHQELTTTHNNTNKTSTSLPKKRLPPHLISSRSSMFKHQIKSLLYTTTPSVYLNISYTPKLCDLEIDSGNGAKVASSLMIIYFIKQQPSALCGPIECIYQEIITVLPPDDQCDYELSMQIMDHLWVS</sequence>
<feature type="compositionally biased region" description="Low complexity" evidence="1">
    <location>
        <begin position="87"/>
        <end position="99"/>
    </location>
</feature>
<protein>
    <submittedName>
        <fullName evidence="2 3">Uncharacterized protein</fullName>
    </submittedName>
</protein>
<dbReference type="HOGENOM" id="CLU_1322653_0_0_1"/>
<gene>
    <name evidence="2" type="ordered locus">MTR_3g061980</name>
</gene>
<reference evidence="3" key="3">
    <citation type="submission" date="2015-04" db="UniProtKB">
        <authorList>
            <consortium name="EnsemblPlants"/>
        </authorList>
    </citation>
    <scope>IDENTIFICATION</scope>
    <source>
        <strain evidence="3">cv. Jemalong A17</strain>
    </source>
</reference>
<accession>G7J293</accession>
<evidence type="ECO:0000313" key="2">
    <source>
        <dbReference type="EMBL" id="AES70756.1"/>
    </source>
</evidence>
<dbReference type="PaxDb" id="3880-AES70756"/>
<name>G7J293_MEDTR</name>
<dbReference type="AlphaFoldDB" id="G7J293"/>
<proteinExistence type="predicted"/>
<reference evidence="2 4" key="1">
    <citation type="journal article" date="2011" name="Nature">
        <title>The Medicago genome provides insight into the evolution of rhizobial symbioses.</title>
        <authorList>
            <person name="Young N.D."/>
            <person name="Debelle F."/>
            <person name="Oldroyd G.E."/>
            <person name="Geurts R."/>
            <person name="Cannon S.B."/>
            <person name="Udvardi M.K."/>
            <person name="Benedito V.A."/>
            <person name="Mayer K.F."/>
            <person name="Gouzy J."/>
            <person name="Schoof H."/>
            <person name="Van de Peer Y."/>
            <person name="Proost S."/>
            <person name="Cook D.R."/>
            <person name="Meyers B.C."/>
            <person name="Spannagl M."/>
            <person name="Cheung F."/>
            <person name="De Mita S."/>
            <person name="Krishnakumar V."/>
            <person name="Gundlach H."/>
            <person name="Zhou S."/>
            <person name="Mudge J."/>
            <person name="Bharti A.K."/>
            <person name="Murray J.D."/>
            <person name="Naoumkina M.A."/>
            <person name="Rosen B."/>
            <person name="Silverstein K.A."/>
            <person name="Tang H."/>
            <person name="Rombauts S."/>
            <person name="Zhao P.X."/>
            <person name="Zhou P."/>
            <person name="Barbe V."/>
            <person name="Bardou P."/>
            <person name="Bechner M."/>
            <person name="Bellec A."/>
            <person name="Berger A."/>
            <person name="Berges H."/>
            <person name="Bidwell S."/>
            <person name="Bisseling T."/>
            <person name="Choisne N."/>
            <person name="Couloux A."/>
            <person name="Denny R."/>
            <person name="Deshpande S."/>
            <person name="Dai X."/>
            <person name="Doyle J.J."/>
            <person name="Dudez A.M."/>
            <person name="Farmer A.D."/>
            <person name="Fouteau S."/>
            <person name="Franken C."/>
            <person name="Gibelin C."/>
            <person name="Gish J."/>
            <person name="Goldstein S."/>
            <person name="Gonzalez A.J."/>
            <person name="Green P.J."/>
            <person name="Hallab A."/>
            <person name="Hartog M."/>
            <person name="Hua A."/>
            <person name="Humphray S.J."/>
            <person name="Jeong D.H."/>
            <person name="Jing Y."/>
            <person name="Jocker A."/>
            <person name="Kenton S.M."/>
            <person name="Kim D.J."/>
            <person name="Klee K."/>
            <person name="Lai H."/>
            <person name="Lang C."/>
            <person name="Lin S."/>
            <person name="Macmil S.L."/>
            <person name="Magdelenat G."/>
            <person name="Matthews L."/>
            <person name="McCorrison J."/>
            <person name="Monaghan E.L."/>
            <person name="Mun J.H."/>
            <person name="Najar F.Z."/>
            <person name="Nicholson C."/>
            <person name="Noirot C."/>
            <person name="O'Bleness M."/>
            <person name="Paule C.R."/>
            <person name="Poulain J."/>
            <person name="Prion F."/>
            <person name="Qin B."/>
            <person name="Qu C."/>
            <person name="Retzel E.F."/>
            <person name="Riddle C."/>
            <person name="Sallet E."/>
            <person name="Samain S."/>
            <person name="Samson N."/>
            <person name="Sanders I."/>
            <person name="Saurat O."/>
            <person name="Scarpelli C."/>
            <person name="Schiex T."/>
            <person name="Segurens B."/>
            <person name="Severin A.J."/>
            <person name="Sherrier D.J."/>
            <person name="Shi R."/>
            <person name="Sims S."/>
            <person name="Singer S.R."/>
            <person name="Sinharoy S."/>
            <person name="Sterck L."/>
            <person name="Viollet A."/>
            <person name="Wang B.B."/>
            <person name="Wang K."/>
            <person name="Wang M."/>
            <person name="Wang X."/>
            <person name="Warfsmann J."/>
            <person name="Weissenbach J."/>
            <person name="White D.D."/>
            <person name="White J.D."/>
            <person name="Wiley G.B."/>
            <person name="Wincker P."/>
            <person name="Xing Y."/>
            <person name="Yang L."/>
            <person name="Yao Z."/>
            <person name="Ying F."/>
            <person name="Zhai J."/>
            <person name="Zhou L."/>
            <person name="Zuber A."/>
            <person name="Denarie J."/>
            <person name="Dixon R.A."/>
            <person name="May G.D."/>
            <person name="Schwartz D.C."/>
            <person name="Rogers J."/>
            <person name="Quetier F."/>
            <person name="Town C.D."/>
            <person name="Roe B.A."/>
        </authorList>
    </citation>
    <scope>NUCLEOTIDE SEQUENCE [LARGE SCALE GENOMIC DNA]</scope>
    <source>
        <strain evidence="2">A17</strain>
        <strain evidence="3 4">cv. Jemalong A17</strain>
    </source>
</reference>
<evidence type="ECO:0000313" key="3">
    <source>
        <dbReference type="EnsemblPlants" id="AES70756"/>
    </source>
</evidence>
<evidence type="ECO:0000256" key="1">
    <source>
        <dbReference type="SAM" id="MobiDB-lite"/>
    </source>
</evidence>
<feature type="compositionally biased region" description="Polar residues" evidence="1">
    <location>
        <begin position="17"/>
        <end position="36"/>
    </location>
</feature>
<feature type="region of interest" description="Disordered" evidence="1">
    <location>
        <begin position="1"/>
        <end position="108"/>
    </location>
</feature>
<reference evidence="2 4" key="2">
    <citation type="journal article" date="2014" name="BMC Genomics">
        <title>An improved genome release (version Mt4.0) for the model legume Medicago truncatula.</title>
        <authorList>
            <person name="Tang H."/>
            <person name="Krishnakumar V."/>
            <person name="Bidwell S."/>
            <person name="Rosen B."/>
            <person name="Chan A."/>
            <person name="Zhou S."/>
            <person name="Gentzbittel L."/>
            <person name="Childs K.L."/>
            <person name="Yandell M."/>
            <person name="Gundlach H."/>
            <person name="Mayer K.F."/>
            <person name="Schwartz D.C."/>
            <person name="Town C.D."/>
        </authorList>
    </citation>
    <scope>GENOME REANNOTATION</scope>
    <source>
        <strain evidence="3 4">cv. Jemalong A17</strain>
    </source>
</reference>
<dbReference type="EMBL" id="CM001219">
    <property type="protein sequence ID" value="AES70756.1"/>
    <property type="molecule type" value="Genomic_DNA"/>
</dbReference>